<evidence type="ECO:0000313" key="4">
    <source>
        <dbReference type="Proteomes" id="UP000192660"/>
    </source>
</evidence>
<dbReference type="OrthoDB" id="1935794at2"/>
<accession>A0A1W1W6Y9</accession>
<organism evidence="3 4">
    <name type="scientific">Sulfobacillus thermosulfidooxidans (strain DSM 9293 / VKM B-1269 / AT-1)</name>
    <dbReference type="NCBI Taxonomy" id="929705"/>
    <lineage>
        <taxon>Bacteria</taxon>
        <taxon>Bacillati</taxon>
        <taxon>Bacillota</taxon>
        <taxon>Clostridia</taxon>
        <taxon>Eubacteriales</taxon>
        <taxon>Clostridiales Family XVII. Incertae Sedis</taxon>
        <taxon>Sulfobacillus</taxon>
    </lineage>
</organism>
<dbReference type="InterPro" id="IPR050807">
    <property type="entry name" value="TransReg_Diox_bact_type"/>
</dbReference>
<protein>
    <submittedName>
        <fullName evidence="3">Helix-turn-helix</fullName>
    </submittedName>
</protein>
<dbReference type="PANTHER" id="PTHR46797">
    <property type="entry name" value="HTH-TYPE TRANSCRIPTIONAL REGULATOR"/>
    <property type="match status" value="1"/>
</dbReference>
<dbReference type="PROSITE" id="PS50943">
    <property type="entry name" value="HTH_CROC1"/>
    <property type="match status" value="1"/>
</dbReference>
<evidence type="ECO:0000313" key="3">
    <source>
        <dbReference type="EMBL" id="SMC02071.1"/>
    </source>
</evidence>
<dbReference type="Pfam" id="PF01381">
    <property type="entry name" value="HTH_3"/>
    <property type="match status" value="1"/>
</dbReference>
<proteinExistence type="predicted"/>
<dbReference type="AlphaFoldDB" id="A0A1W1W6Y9"/>
<feature type="domain" description="HTH cro/C1-type" evidence="2">
    <location>
        <begin position="3"/>
        <end position="57"/>
    </location>
</feature>
<dbReference type="InterPro" id="IPR001387">
    <property type="entry name" value="Cro/C1-type_HTH"/>
</dbReference>
<reference evidence="4" key="1">
    <citation type="submission" date="2017-04" db="EMBL/GenBank/DDBJ databases">
        <authorList>
            <person name="Varghese N."/>
            <person name="Submissions S."/>
        </authorList>
    </citation>
    <scope>NUCLEOTIDE SEQUENCE [LARGE SCALE GENOMIC DNA]</scope>
    <source>
        <strain evidence="4">DSM 9293</strain>
    </source>
</reference>
<evidence type="ECO:0000256" key="1">
    <source>
        <dbReference type="ARBA" id="ARBA00023125"/>
    </source>
</evidence>
<dbReference type="CDD" id="cd00093">
    <property type="entry name" value="HTH_XRE"/>
    <property type="match status" value="1"/>
</dbReference>
<keyword evidence="4" id="KW-1185">Reference proteome</keyword>
<keyword evidence="1" id="KW-0238">DNA-binding</keyword>
<dbReference type="GO" id="GO:0005829">
    <property type="term" value="C:cytosol"/>
    <property type="evidence" value="ECO:0007669"/>
    <property type="project" value="TreeGrafter"/>
</dbReference>
<dbReference type="GO" id="GO:0003677">
    <property type="term" value="F:DNA binding"/>
    <property type="evidence" value="ECO:0007669"/>
    <property type="project" value="UniProtKB-KW"/>
</dbReference>
<evidence type="ECO:0000259" key="2">
    <source>
        <dbReference type="PROSITE" id="PS50943"/>
    </source>
</evidence>
<dbReference type="PANTHER" id="PTHR46797:SF1">
    <property type="entry name" value="METHYLPHOSPHONATE SYNTHASE"/>
    <property type="match status" value="1"/>
</dbReference>
<dbReference type="InterPro" id="IPR010982">
    <property type="entry name" value="Lambda_DNA-bd_dom_sf"/>
</dbReference>
<dbReference type="Proteomes" id="UP000192660">
    <property type="component" value="Unassembled WGS sequence"/>
</dbReference>
<dbReference type="Gene3D" id="1.10.260.40">
    <property type="entry name" value="lambda repressor-like DNA-binding domains"/>
    <property type="match status" value="1"/>
</dbReference>
<name>A0A1W1W6Y9_SULTA</name>
<gene>
    <name evidence="3" type="ORF">SAMN00768000_0282</name>
</gene>
<dbReference type="EMBL" id="FWWY01000001">
    <property type="protein sequence ID" value="SMC02071.1"/>
    <property type="molecule type" value="Genomic_DNA"/>
</dbReference>
<sequence length="67" mass="7720">MVLRQLRQAHHLTQKELADSVGVSQSYLARIERGERQGNVQIYRRLASILQVPIERILPPDNSEKGR</sequence>
<dbReference type="SMART" id="SM00530">
    <property type="entry name" value="HTH_XRE"/>
    <property type="match status" value="1"/>
</dbReference>
<dbReference type="RefSeq" id="WP_084660799.1">
    <property type="nucleotide sequence ID" value="NZ_FWWY01000001.1"/>
</dbReference>
<dbReference type="GO" id="GO:0003700">
    <property type="term" value="F:DNA-binding transcription factor activity"/>
    <property type="evidence" value="ECO:0007669"/>
    <property type="project" value="TreeGrafter"/>
</dbReference>
<dbReference type="SUPFAM" id="SSF47413">
    <property type="entry name" value="lambda repressor-like DNA-binding domains"/>
    <property type="match status" value="1"/>
</dbReference>